<organism evidence="13 14">
    <name type="scientific">Bremerella volcania</name>
    <dbReference type="NCBI Taxonomy" id="2527984"/>
    <lineage>
        <taxon>Bacteria</taxon>
        <taxon>Pseudomonadati</taxon>
        <taxon>Planctomycetota</taxon>
        <taxon>Planctomycetia</taxon>
        <taxon>Pirellulales</taxon>
        <taxon>Pirellulaceae</taxon>
        <taxon>Bremerella</taxon>
    </lineage>
</organism>
<proteinExistence type="predicted"/>
<feature type="region of interest" description="Disordered" evidence="10">
    <location>
        <begin position="366"/>
        <end position="475"/>
    </location>
</feature>
<dbReference type="GO" id="GO:0106310">
    <property type="term" value="F:protein serine kinase activity"/>
    <property type="evidence" value="ECO:0007669"/>
    <property type="project" value="RHEA"/>
</dbReference>
<dbReference type="Pfam" id="PF00069">
    <property type="entry name" value="Pkinase"/>
    <property type="match status" value="1"/>
</dbReference>
<feature type="compositionally biased region" description="Low complexity" evidence="10">
    <location>
        <begin position="457"/>
        <end position="474"/>
    </location>
</feature>
<evidence type="ECO:0000259" key="12">
    <source>
        <dbReference type="PROSITE" id="PS50011"/>
    </source>
</evidence>
<evidence type="ECO:0000256" key="2">
    <source>
        <dbReference type="ARBA" id="ARBA00022527"/>
    </source>
</evidence>
<accession>A0A518C446</accession>
<keyword evidence="11" id="KW-1133">Transmembrane helix</keyword>
<dbReference type="FunFam" id="3.30.200.20:FF:000035">
    <property type="entry name" value="Serine/threonine protein kinase Stk1"/>
    <property type="match status" value="1"/>
</dbReference>
<feature type="domain" description="Protein kinase" evidence="12">
    <location>
        <begin position="78"/>
        <end position="343"/>
    </location>
</feature>
<comment type="catalytic activity">
    <reaction evidence="7">
        <text>L-threonyl-[protein] + ATP = O-phospho-L-threonyl-[protein] + ADP + H(+)</text>
        <dbReference type="Rhea" id="RHEA:46608"/>
        <dbReference type="Rhea" id="RHEA-COMP:11060"/>
        <dbReference type="Rhea" id="RHEA-COMP:11605"/>
        <dbReference type="ChEBI" id="CHEBI:15378"/>
        <dbReference type="ChEBI" id="CHEBI:30013"/>
        <dbReference type="ChEBI" id="CHEBI:30616"/>
        <dbReference type="ChEBI" id="CHEBI:61977"/>
        <dbReference type="ChEBI" id="CHEBI:456216"/>
        <dbReference type="EC" id="2.7.11.1"/>
    </reaction>
</comment>
<dbReference type="OrthoDB" id="6111975at2"/>
<dbReference type="KEGG" id="bvo:Pan97_09990"/>
<name>A0A518C446_9BACT</name>
<dbReference type="InterPro" id="IPR017441">
    <property type="entry name" value="Protein_kinase_ATP_BS"/>
</dbReference>
<evidence type="ECO:0000256" key="1">
    <source>
        <dbReference type="ARBA" id="ARBA00012513"/>
    </source>
</evidence>
<feature type="transmembrane region" description="Helical" evidence="11">
    <location>
        <begin position="540"/>
        <end position="561"/>
    </location>
</feature>
<dbReference type="CDD" id="cd14014">
    <property type="entry name" value="STKc_PknB_like"/>
    <property type="match status" value="1"/>
</dbReference>
<evidence type="ECO:0000256" key="6">
    <source>
        <dbReference type="ARBA" id="ARBA00022840"/>
    </source>
</evidence>
<dbReference type="EMBL" id="CP036289">
    <property type="protein sequence ID" value="QDU73999.1"/>
    <property type="molecule type" value="Genomic_DNA"/>
</dbReference>
<evidence type="ECO:0000313" key="14">
    <source>
        <dbReference type="Proteomes" id="UP000318626"/>
    </source>
</evidence>
<dbReference type="GO" id="GO:0004674">
    <property type="term" value="F:protein serine/threonine kinase activity"/>
    <property type="evidence" value="ECO:0007669"/>
    <property type="project" value="UniProtKB-KW"/>
</dbReference>
<evidence type="ECO:0000256" key="10">
    <source>
        <dbReference type="SAM" id="MobiDB-lite"/>
    </source>
</evidence>
<dbReference type="Gene3D" id="1.10.510.10">
    <property type="entry name" value="Transferase(Phosphotransferase) domain 1"/>
    <property type="match status" value="1"/>
</dbReference>
<keyword evidence="4 9" id="KW-0547">Nucleotide-binding</keyword>
<evidence type="ECO:0000256" key="3">
    <source>
        <dbReference type="ARBA" id="ARBA00022679"/>
    </source>
</evidence>
<evidence type="ECO:0000256" key="7">
    <source>
        <dbReference type="ARBA" id="ARBA00047899"/>
    </source>
</evidence>
<comment type="catalytic activity">
    <reaction evidence="8">
        <text>L-seryl-[protein] + ATP = O-phospho-L-seryl-[protein] + ADP + H(+)</text>
        <dbReference type="Rhea" id="RHEA:17989"/>
        <dbReference type="Rhea" id="RHEA-COMP:9863"/>
        <dbReference type="Rhea" id="RHEA-COMP:11604"/>
        <dbReference type="ChEBI" id="CHEBI:15378"/>
        <dbReference type="ChEBI" id="CHEBI:29999"/>
        <dbReference type="ChEBI" id="CHEBI:30616"/>
        <dbReference type="ChEBI" id="CHEBI:83421"/>
        <dbReference type="ChEBI" id="CHEBI:456216"/>
        <dbReference type="EC" id="2.7.11.1"/>
    </reaction>
</comment>
<feature type="region of interest" description="Disordered" evidence="10">
    <location>
        <begin position="566"/>
        <end position="593"/>
    </location>
</feature>
<keyword evidence="6 9" id="KW-0067">ATP-binding</keyword>
<dbReference type="FunFam" id="1.10.510.10:FF:000021">
    <property type="entry name" value="Serine/threonine protein kinase"/>
    <property type="match status" value="1"/>
</dbReference>
<keyword evidence="3 13" id="KW-0808">Transferase</keyword>
<evidence type="ECO:0000256" key="5">
    <source>
        <dbReference type="ARBA" id="ARBA00022777"/>
    </source>
</evidence>
<dbReference type="SMART" id="SM00220">
    <property type="entry name" value="S_TKc"/>
    <property type="match status" value="1"/>
</dbReference>
<dbReference type="PROSITE" id="PS00108">
    <property type="entry name" value="PROTEIN_KINASE_ST"/>
    <property type="match status" value="1"/>
</dbReference>
<dbReference type="RefSeq" id="WP_144971006.1">
    <property type="nucleotide sequence ID" value="NZ_CP036289.1"/>
</dbReference>
<dbReference type="InterPro" id="IPR000719">
    <property type="entry name" value="Prot_kinase_dom"/>
</dbReference>
<dbReference type="Gene3D" id="3.30.200.20">
    <property type="entry name" value="Phosphorylase Kinase, domain 1"/>
    <property type="match status" value="1"/>
</dbReference>
<dbReference type="PROSITE" id="PS50011">
    <property type="entry name" value="PROTEIN_KINASE_DOM"/>
    <property type="match status" value="1"/>
</dbReference>
<keyword evidence="2" id="KW-0723">Serine/threonine-protein kinase</keyword>
<evidence type="ECO:0000313" key="13">
    <source>
        <dbReference type="EMBL" id="QDU73999.1"/>
    </source>
</evidence>
<evidence type="ECO:0000256" key="11">
    <source>
        <dbReference type="SAM" id="Phobius"/>
    </source>
</evidence>
<keyword evidence="11" id="KW-0472">Membrane</keyword>
<protein>
    <recommendedName>
        <fullName evidence="1">non-specific serine/threonine protein kinase</fullName>
        <ecNumber evidence="1">2.7.11.1</ecNumber>
    </recommendedName>
</protein>
<keyword evidence="5 13" id="KW-0418">Kinase</keyword>
<dbReference type="InterPro" id="IPR008271">
    <property type="entry name" value="Ser/Thr_kinase_AS"/>
</dbReference>
<feature type="region of interest" description="Disordered" evidence="10">
    <location>
        <begin position="506"/>
        <end position="526"/>
    </location>
</feature>
<evidence type="ECO:0000256" key="8">
    <source>
        <dbReference type="ARBA" id="ARBA00048679"/>
    </source>
</evidence>
<reference evidence="14" key="1">
    <citation type="submission" date="2019-02" db="EMBL/GenBank/DDBJ databases">
        <title>Deep-cultivation of Planctomycetes and their phenomic and genomic characterization uncovers novel biology.</title>
        <authorList>
            <person name="Wiegand S."/>
            <person name="Jogler M."/>
            <person name="Boedeker C."/>
            <person name="Pinto D."/>
            <person name="Vollmers J."/>
            <person name="Rivas-Marin E."/>
            <person name="Kohn T."/>
            <person name="Peeters S.H."/>
            <person name="Heuer A."/>
            <person name="Rast P."/>
            <person name="Oberbeckmann S."/>
            <person name="Bunk B."/>
            <person name="Jeske O."/>
            <person name="Meyerdierks A."/>
            <person name="Storesund J.E."/>
            <person name="Kallscheuer N."/>
            <person name="Luecker S."/>
            <person name="Lage O.M."/>
            <person name="Pohl T."/>
            <person name="Merkel B.J."/>
            <person name="Hornburger P."/>
            <person name="Mueller R.-W."/>
            <person name="Bruemmer F."/>
            <person name="Labrenz M."/>
            <person name="Spormann A.M."/>
            <person name="Op den Camp H."/>
            <person name="Overmann J."/>
            <person name="Amann R."/>
            <person name="Jetten M.S.M."/>
            <person name="Mascher T."/>
            <person name="Medema M.H."/>
            <person name="Devos D.P."/>
            <person name="Kaster A.-K."/>
            <person name="Ovreas L."/>
            <person name="Rohde M."/>
            <person name="Galperin M.Y."/>
            <person name="Jogler C."/>
        </authorList>
    </citation>
    <scope>NUCLEOTIDE SEQUENCE [LARGE SCALE GENOMIC DNA]</scope>
    <source>
        <strain evidence="14">Pan97</strain>
    </source>
</reference>
<feature type="binding site" evidence="9">
    <location>
        <position position="107"/>
    </location>
    <ligand>
        <name>ATP</name>
        <dbReference type="ChEBI" id="CHEBI:30616"/>
    </ligand>
</feature>
<dbReference type="SUPFAM" id="SSF56112">
    <property type="entry name" value="Protein kinase-like (PK-like)"/>
    <property type="match status" value="1"/>
</dbReference>
<keyword evidence="11" id="KW-0812">Transmembrane</keyword>
<evidence type="ECO:0000256" key="9">
    <source>
        <dbReference type="PROSITE-ProRule" id="PRU10141"/>
    </source>
</evidence>
<sequence>MPTVVDSNRFIELISKSKLVESSALEQVVEELRASNDGKLPEDLDALQKHFVEKHLLTTWHCEKLRNGKYKGFFLSKYRLLKHLGTGGMSSVYLAEHILMNRKVAIKVLPRRRVNDASYLARFHLEAQAAAHLDHPNIVRAFDVDNEDNTHYIVMEYVPGADLQQIVRESGPVPFEAAADYIAQAADGLQHAHDKGVVHRDVKPANLLLDDRGVVKILDMGLARIKQDDSASLTIAHEENVLGTADYLAPEQAVNSHKVDHRADIYSLGCSLYYLLTGHPPFPEGSLAQRIAKHQSVMPDPIKKSRPNCPPSLQRICEKMIAKQPEDRYTNASEVAFELRAWMESRGKEPTHVDEKPGSAILTTAAQEAANRSRAAHQSSHQRGGGSGGGSSYEVDDLLPPDMRESPSSSNFDPAIGDTVADRSNDTSQRPNPARRPSRGSESLPVAKALDDEDDASIPLSDPLSSSGSSLFDSQEFEDDPFAMDVPTSDVGGSLLISSAELKQQAEERQAAEAKKRRVASQPGLGDSIDLNSAVQGVPVIIWIVVAVLFMLIGILIAISYQTAEENSEPIDPQKGNLESRWEHSTKRPRVFA</sequence>
<dbReference type="PANTHER" id="PTHR43289:SF6">
    <property type="entry name" value="SERINE_THREONINE-PROTEIN KINASE NEKL-3"/>
    <property type="match status" value="1"/>
</dbReference>
<gene>
    <name evidence="13" type="primary">prkC_4</name>
    <name evidence="13" type="ORF">Pan97_09990</name>
</gene>
<dbReference type="GO" id="GO:0005524">
    <property type="term" value="F:ATP binding"/>
    <property type="evidence" value="ECO:0007669"/>
    <property type="project" value="UniProtKB-UniRule"/>
</dbReference>
<dbReference type="PROSITE" id="PS00107">
    <property type="entry name" value="PROTEIN_KINASE_ATP"/>
    <property type="match status" value="1"/>
</dbReference>
<dbReference type="Proteomes" id="UP000318626">
    <property type="component" value="Chromosome"/>
</dbReference>
<dbReference type="AlphaFoldDB" id="A0A518C446"/>
<keyword evidence="14" id="KW-1185">Reference proteome</keyword>
<dbReference type="EC" id="2.7.11.1" evidence="1"/>
<dbReference type="InterPro" id="IPR011009">
    <property type="entry name" value="Kinase-like_dom_sf"/>
</dbReference>
<evidence type="ECO:0000256" key="4">
    <source>
        <dbReference type="ARBA" id="ARBA00022741"/>
    </source>
</evidence>
<dbReference type="PANTHER" id="PTHR43289">
    <property type="entry name" value="MITOGEN-ACTIVATED PROTEIN KINASE KINASE KINASE 20-RELATED"/>
    <property type="match status" value="1"/>
</dbReference>